<dbReference type="InterPro" id="IPR043144">
    <property type="entry name" value="Mal/L-sulf/L-lact_DH-like_ah"/>
</dbReference>
<dbReference type="Gene3D" id="3.30.1370.60">
    <property type="entry name" value="Hypothetical oxidoreductase yiak, domain 2"/>
    <property type="match status" value="1"/>
</dbReference>
<dbReference type="PANTHER" id="PTHR11091:SF0">
    <property type="entry name" value="MALATE DEHYDROGENASE"/>
    <property type="match status" value="1"/>
</dbReference>
<evidence type="ECO:0000313" key="3">
    <source>
        <dbReference type="EMBL" id="ODC05204.1"/>
    </source>
</evidence>
<dbReference type="Proteomes" id="UP000094291">
    <property type="component" value="Unassembled WGS sequence"/>
</dbReference>
<organism evidence="3 4">
    <name type="scientific">Terasakiispira papahanaumokuakeensis</name>
    <dbReference type="NCBI Taxonomy" id="197479"/>
    <lineage>
        <taxon>Bacteria</taxon>
        <taxon>Pseudomonadati</taxon>
        <taxon>Pseudomonadota</taxon>
        <taxon>Gammaproteobacteria</taxon>
        <taxon>Oceanospirillales</taxon>
        <taxon>Terasakiispira</taxon>
    </lineage>
</organism>
<dbReference type="PANTHER" id="PTHR11091">
    <property type="entry name" value="OXIDOREDUCTASE-RELATED"/>
    <property type="match status" value="1"/>
</dbReference>
<name>A0A1E2VE09_9GAMM</name>
<dbReference type="Pfam" id="PF02615">
    <property type="entry name" value="Ldh_2"/>
    <property type="match status" value="1"/>
</dbReference>
<proteinExistence type="inferred from homology"/>
<dbReference type="Gene3D" id="1.10.1530.10">
    <property type="match status" value="1"/>
</dbReference>
<dbReference type="AlphaFoldDB" id="A0A1E2VE09"/>
<dbReference type="STRING" id="197479.BFW38_05100"/>
<dbReference type="SUPFAM" id="SSF89733">
    <property type="entry name" value="L-sulfolactate dehydrogenase-like"/>
    <property type="match status" value="1"/>
</dbReference>
<keyword evidence="2" id="KW-0560">Oxidoreductase</keyword>
<gene>
    <name evidence="3" type="ORF">BFW38_05100</name>
</gene>
<dbReference type="InterPro" id="IPR036111">
    <property type="entry name" value="Mal/L-sulfo/L-lacto_DH-like_sf"/>
</dbReference>
<evidence type="ECO:0000256" key="2">
    <source>
        <dbReference type="ARBA" id="ARBA00023002"/>
    </source>
</evidence>
<evidence type="ECO:0000256" key="1">
    <source>
        <dbReference type="ARBA" id="ARBA00006056"/>
    </source>
</evidence>
<comment type="similarity">
    <text evidence="1">Belongs to the LDH2/MDH2 oxidoreductase family.</text>
</comment>
<sequence length="335" mass="35740">MSQISLKELTALSQQVLRHHGFSEPHVEALTATLMAGQADQCASHGVYRLLGLVSSKQAGKADPISEPEVFDQAPAIVRVDAKGAFSPLAFRRGLPSLVDKAKHCGIAAMAINHCVHFSALWVEIEQLTAQGLVAIACNPSHAWVAPSGGSRPVFGTNPLAFGWPRPNSDPFVFDFATSAIARGDIELHRRNEQPIPEGWAIDAQGHPTTDPVEALKGAMLTFGGHKGSALAAMIELIAGPLIGDMTSAESMAWDDGANASPYHGELIIVMDPARFLGDTTAEHLVRAETLFESIQGQGARLPSQRRFKARRETAATGIVEVPTALLNDIKALLN</sequence>
<dbReference type="GO" id="GO:0016491">
    <property type="term" value="F:oxidoreductase activity"/>
    <property type="evidence" value="ECO:0007669"/>
    <property type="project" value="UniProtKB-KW"/>
</dbReference>
<protein>
    <submittedName>
        <fullName evidence="3">Oxidoreductase</fullName>
    </submittedName>
</protein>
<reference evidence="3 4" key="1">
    <citation type="submission" date="2016-08" db="EMBL/GenBank/DDBJ databases">
        <authorList>
            <person name="Seilhamer J.J."/>
        </authorList>
    </citation>
    <scope>NUCLEOTIDE SEQUENCE [LARGE SCALE GENOMIC DNA]</scope>
    <source>
        <strain evidence="3 4">PH27A</strain>
    </source>
</reference>
<dbReference type="EMBL" id="MDTQ01000001">
    <property type="protein sequence ID" value="ODC05204.1"/>
    <property type="molecule type" value="Genomic_DNA"/>
</dbReference>
<evidence type="ECO:0000313" key="4">
    <source>
        <dbReference type="Proteomes" id="UP000094291"/>
    </source>
</evidence>
<dbReference type="InterPro" id="IPR043143">
    <property type="entry name" value="Mal/L-sulf/L-lact_DH-like_NADP"/>
</dbReference>
<comment type="caution">
    <text evidence="3">The sequence shown here is derived from an EMBL/GenBank/DDBJ whole genome shotgun (WGS) entry which is preliminary data.</text>
</comment>
<accession>A0A1E2VE09</accession>
<dbReference type="InterPro" id="IPR003767">
    <property type="entry name" value="Malate/L-lactate_DH-like"/>
</dbReference>
<dbReference type="OrthoDB" id="9769447at2"/>
<keyword evidence="4" id="KW-1185">Reference proteome</keyword>